<dbReference type="Pfam" id="PF00201">
    <property type="entry name" value="UDPGT"/>
    <property type="match status" value="1"/>
</dbReference>
<dbReference type="SUPFAM" id="SSF53756">
    <property type="entry name" value="UDP-Glycosyltransferase/glycogen phosphorylase"/>
    <property type="match status" value="1"/>
</dbReference>
<keyword evidence="2" id="KW-0808">Transferase</keyword>
<proteinExistence type="inferred from homology"/>
<dbReference type="PANTHER" id="PTHR48044:SF12">
    <property type="entry name" value="BETA-D-GLUCOSYL CROCETIN BETA-1,6-GLUCOSYLTRANSFERASE-LIKE"/>
    <property type="match status" value="1"/>
</dbReference>
<dbReference type="AlphaFoldDB" id="A0A6N2B6F9"/>
<dbReference type="Gene3D" id="3.40.50.2000">
    <property type="entry name" value="Glycogen Phosphorylase B"/>
    <property type="match status" value="2"/>
</dbReference>
<comment type="similarity">
    <text evidence="1">Belongs to the UDP-glycosyltransferase family.</text>
</comment>
<dbReference type="CDD" id="cd03784">
    <property type="entry name" value="GT1_Gtf-like"/>
    <property type="match status" value="1"/>
</dbReference>
<dbReference type="InterPro" id="IPR002213">
    <property type="entry name" value="UDP_glucos_trans"/>
</dbReference>
<organism evidence="3">
    <name type="scientific">Solanum chilense</name>
    <name type="common">Tomato</name>
    <name type="synonym">Lycopersicon chilense</name>
    <dbReference type="NCBI Taxonomy" id="4083"/>
    <lineage>
        <taxon>Eukaryota</taxon>
        <taxon>Viridiplantae</taxon>
        <taxon>Streptophyta</taxon>
        <taxon>Embryophyta</taxon>
        <taxon>Tracheophyta</taxon>
        <taxon>Spermatophyta</taxon>
        <taxon>Magnoliopsida</taxon>
        <taxon>eudicotyledons</taxon>
        <taxon>Gunneridae</taxon>
        <taxon>Pentapetalae</taxon>
        <taxon>asterids</taxon>
        <taxon>lamiids</taxon>
        <taxon>Solanales</taxon>
        <taxon>Solanaceae</taxon>
        <taxon>Solanoideae</taxon>
        <taxon>Solaneae</taxon>
        <taxon>Solanum</taxon>
        <taxon>Solanum subgen. Lycopersicon</taxon>
    </lineage>
</organism>
<reference evidence="3" key="1">
    <citation type="submission" date="2019-05" db="EMBL/GenBank/DDBJ databases">
        <title>The de novo reference genome and transcriptome assemblies of the wild tomato species Solanum chilense.</title>
        <authorList>
            <person name="Stam R."/>
            <person name="Nosenko T."/>
            <person name="Hoerger A.C."/>
            <person name="Stephan W."/>
            <person name="Seidel M.A."/>
            <person name="Kuhn J.M.M."/>
            <person name="Haberer G."/>
            <person name="Tellier A."/>
        </authorList>
    </citation>
    <scope>NUCLEOTIDE SEQUENCE</scope>
    <source>
        <tissue evidence="3">Mature leaves</tissue>
    </source>
</reference>
<dbReference type="GO" id="GO:0008194">
    <property type="term" value="F:UDP-glycosyltransferase activity"/>
    <property type="evidence" value="ECO:0007669"/>
    <property type="project" value="InterPro"/>
</dbReference>
<sequence>MNFCFRKNNSMATQVPPKHRNALKVLMFPWLAYGHISPFLDLAMKLADRGFSVRVCSTIISRDTINKQIPEKYSASIKMVELCLLKLSKPITNEIPVDLDHIVLETLKLSKSNFAKILQKLKPDLFIYDLLLQWAEGVAKKQGILAMKFVVMGAAVFSYLYTTIRKPEVEFPFHDIYPGENELMKLNELIAESSRIDKYDDAFAEGNIQVMLMSTSRTIEGKYIDYFTKLSNWKVIPVGLPIKNRVTNDVDDDVEVIDWLGTKDEGSTIFVSFGNEYILSKEEMEELAFGLELSNVDFVWIVRFPERETRNLEDVLPKGFFQRIGERGRVLDKCVLRSRILNHSSIGGFVSPCGWHNVIECLDFGVPIIAMPIHLDQPMNAKLMVELGVAVEIVRDDDGKIHREEIAETLKGVVTRGNLRAKVRDVSKNLKTIGNEEMDTAAKELIQLCKR</sequence>
<dbReference type="PANTHER" id="PTHR48044">
    <property type="entry name" value="GLYCOSYLTRANSFERASE"/>
    <property type="match status" value="1"/>
</dbReference>
<evidence type="ECO:0000313" key="3">
    <source>
        <dbReference type="EMBL" id="TMW89484.1"/>
    </source>
</evidence>
<protein>
    <recommendedName>
        <fullName evidence="4">Glycosyltransferase</fullName>
    </recommendedName>
</protein>
<dbReference type="EMBL" id="RXGB01004533">
    <property type="protein sequence ID" value="TMW89484.1"/>
    <property type="molecule type" value="Genomic_DNA"/>
</dbReference>
<comment type="caution">
    <text evidence="3">The sequence shown here is derived from an EMBL/GenBank/DDBJ whole genome shotgun (WGS) entry which is preliminary data.</text>
</comment>
<evidence type="ECO:0008006" key="4">
    <source>
        <dbReference type="Google" id="ProtNLM"/>
    </source>
</evidence>
<dbReference type="GO" id="GO:1901135">
    <property type="term" value="P:carbohydrate derivative metabolic process"/>
    <property type="evidence" value="ECO:0007669"/>
    <property type="project" value="UniProtKB-ARBA"/>
</dbReference>
<accession>A0A6N2B6F9</accession>
<evidence type="ECO:0000256" key="2">
    <source>
        <dbReference type="ARBA" id="ARBA00022679"/>
    </source>
</evidence>
<gene>
    <name evidence="3" type="ORF">EJD97_017115</name>
</gene>
<evidence type="ECO:0000256" key="1">
    <source>
        <dbReference type="ARBA" id="ARBA00009995"/>
    </source>
</evidence>
<dbReference type="FunFam" id="3.40.50.2000:FF:000037">
    <property type="entry name" value="Glycosyltransferase"/>
    <property type="match status" value="1"/>
</dbReference>
<name>A0A6N2B6F9_SOLCI</name>